<dbReference type="EMBL" id="CP098023">
    <property type="protein sequence ID" value="WKD49029.1"/>
    <property type="molecule type" value="Genomic_DNA"/>
</dbReference>
<dbReference type="CDD" id="cd06558">
    <property type="entry name" value="crotonase-like"/>
    <property type="match status" value="1"/>
</dbReference>
<proteinExistence type="inferred from homology"/>
<dbReference type="PANTHER" id="PTHR43802">
    <property type="entry name" value="ENOYL-COA HYDRATASE"/>
    <property type="match status" value="1"/>
</dbReference>
<name>A0ABY9E7M0_9GAMM</name>
<evidence type="ECO:0000313" key="3">
    <source>
        <dbReference type="Proteomes" id="UP001321520"/>
    </source>
</evidence>
<sequence>MIVTANEVPTCEDWLSRQTEPVIAVSERDQNCTQMQLRNTDVIVTDFPSAQKIADRINQAPIPALQLVQVLRVTENISVEQGLLIESLAYSTLQSGRDYQNWLAGRPDPPQHISGTNGEPILLERREDIVYARFNRPEFHNALTIEMRNALLEVLTLLEVDTSITQLKISALGKCFSIGGELKEFGLAPDPAAAHGIRCKTNPAYLFARHSPRIHCHLHGACIGSGIELPAFSFYLTANRKTFFQLPEYCFGLMPGAGGCISIARRIGRHRTALLVLSGKKINAKTALEWGLIDAIVD</sequence>
<dbReference type="InterPro" id="IPR001753">
    <property type="entry name" value="Enoyl-CoA_hydra/iso"/>
</dbReference>
<protein>
    <submittedName>
        <fullName evidence="2">Enoyl-CoA hydratase/isomerase family protein</fullName>
    </submittedName>
</protein>
<evidence type="ECO:0000313" key="2">
    <source>
        <dbReference type="EMBL" id="WKD49029.1"/>
    </source>
</evidence>
<keyword evidence="3" id="KW-1185">Reference proteome</keyword>
<accession>A0ABY9E7M0</accession>
<gene>
    <name evidence="2" type="ORF">M8T91_14160</name>
</gene>
<dbReference type="InterPro" id="IPR029045">
    <property type="entry name" value="ClpP/crotonase-like_dom_sf"/>
</dbReference>
<comment type="similarity">
    <text evidence="1">Belongs to the enoyl-CoA hydratase/isomerase family.</text>
</comment>
<dbReference type="Proteomes" id="UP001321520">
    <property type="component" value="Chromosome"/>
</dbReference>
<dbReference type="PANTHER" id="PTHR43802:SF1">
    <property type="entry name" value="IP11341P-RELATED"/>
    <property type="match status" value="1"/>
</dbReference>
<evidence type="ECO:0000256" key="1">
    <source>
        <dbReference type="ARBA" id="ARBA00005254"/>
    </source>
</evidence>
<dbReference type="Pfam" id="PF00378">
    <property type="entry name" value="ECH_1"/>
    <property type="match status" value="1"/>
</dbReference>
<dbReference type="Gene3D" id="3.90.226.10">
    <property type="entry name" value="2-enoyl-CoA Hydratase, Chain A, domain 1"/>
    <property type="match status" value="1"/>
</dbReference>
<reference evidence="2 3" key="1">
    <citation type="submission" date="2022-05" db="EMBL/GenBank/DDBJ databases">
        <title>Microbulbifer sp. nov., isolated from sponge.</title>
        <authorList>
            <person name="Gao L."/>
        </authorList>
    </citation>
    <scope>NUCLEOTIDE SEQUENCE [LARGE SCALE GENOMIC DNA]</scope>
    <source>
        <strain evidence="2 3">MI-G</strain>
    </source>
</reference>
<organism evidence="2 3">
    <name type="scientific">Microbulbifer spongiae</name>
    <dbReference type="NCBI Taxonomy" id="2944933"/>
    <lineage>
        <taxon>Bacteria</taxon>
        <taxon>Pseudomonadati</taxon>
        <taxon>Pseudomonadota</taxon>
        <taxon>Gammaproteobacteria</taxon>
        <taxon>Cellvibrionales</taxon>
        <taxon>Microbulbiferaceae</taxon>
        <taxon>Microbulbifer</taxon>
    </lineage>
</organism>
<dbReference type="SUPFAM" id="SSF52096">
    <property type="entry name" value="ClpP/crotonase"/>
    <property type="match status" value="1"/>
</dbReference>
<dbReference type="RefSeq" id="WP_301414815.1">
    <property type="nucleotide sequence ID" value="NZ_CP098023.1"/>
</dbReference>